<proteinExistence type="predicted"/>
<reference evidence="1" key="2">
    <citation type="journal article" date="2015" name="Fish Shellfish Immunol.">
        <title>Early steps in the European eel (Anguilla anguilla)-Vibrio vulnificus interaction in the gills: Role of the RtxA13 toxin.</title>
        <authorList>
            <person name="Callol A."/>
            <person name="Pajuelo D."/>
            <person name="Ebbesson L."/>
            <person name="Teles M."/>
            <person name="MacKenzie S."/>
            <person name="Amaro C."/>
        </authorList>
    </citation>
    <scope>NUCLEOTIDE SEQUENCE</scope>
</reference>
<name>A0A0E9QVG3_ANGAN</name>
<dbReference type="EMBL" id="GBXM01087626">
    <property type="protein sequence ID" value="JAH20951.1"/>
    <property type="molecule type" value="Transcribed_RNA"/>
</dbReference>
<evidence type="ECO:0000313" key="1">
    <source>
        <dbReference type="EMBL" id="JAH20951.1"/>
    </source>
</evidence>
<reference evidence="1" key="1">
    <citation type="submission" date="2014-11" db="EMBL/GenBank/DDBJ databases">
        <authorList>
            <person name="Amaro Gonzalez C."/>
        </authorList>
    </citation>
    <scope>NUCLEOTIDE SEQUENCE</scope>
</reference>
<sequence>MYRVPKRSIPSGHLQNSHHITWCFPSV</sequence>
<dbReference type="AlphaFoldDB" id="A0A0E9QVG3"/>
<organism evidence="1">
    <name type="scientific">Anguilla anguilla</name>
    <name type="common">European freshwater eel</name>
    <name type="synonym">Muraena anguilla</name>
    <dbReference type="NCBI Taxonomy" id="7936"/>
    <lineage>
        <taxon>Eukaryota</taxon>
        <taxon>Metazoa</taxon>
        <taxon>Chordata</taxon>
        <taxon>Craniata</taxon>
        <taxon>Vertebrata</taxon>
        <taxon>Euteleostomi</taxon>
        <taxon>Actinopterygii</taxon>
        <taxon>Neopterygii</taxon>
        <taxon>Teleostei</taxon>
        <taxon>Anguilliformes</taxon>
        <taxon>Anguillidae</taxon>
        <taxon>Anguilla</taxon>
    </lineage>
</organism>
<protein>
    <submittedName>
        <fullName evidence="1">Uncharacterized protein</fullName>
    </submittedName>
</protein>
<accession>A0A0E9QVG3</accession>